<evidence type="ECO:0000313" key="11">
    <source>
        <dbReference type="Proteomes" id="UP001595692"/>
    </source>
</evidence>
<keyword evidence="6 9" id="KW-0812">Transmembrane</keyword>
<gene>
    <name evidence="10" type="primary">yfbV</name>
    <name evidence="10" type="ORF">ACFOSS_15910</name>
</gene>
<sequence length="140" mass="16447">MTLFYKKIHLGHVYMQLWPRDKTLAAMFPENRIITAVEFAIRWLPVLIVMSLASQFLLGAATFWPVVMASVFFMLSLPLQGYYWLGQRAETRLPPSLSKWYVDINNKLGQQHLVRQPRYLELAETLNRAFRQLDKSFILD</sequence>
<evidence type="ECO:0000256" key="2">
    <source>
        <dbReference type="ARBA" id="ARBA00009474"/>
    </source>
</evidence>
<dbReference type="Proteomes" id="UP001595692">
    <property type="component" value="Unassembled WGS sequence"/>
</dbReference>
<comment type="caution">
    <text evidence="10">The sequence shown here is derived from an EMBL/GenBank/DDBJ whole genome shotgun (WGS) entry which is preliminary data.</text>
</comment>
<evidence type="ECO:0000256" key="6">
    <source>
        <dbReference type="ARBA" id="ARBA00022692"/>
    </source>
</evidence>
<proteinExistence type="inferred from homology"/>
<name>A0ABV8CSD2_9GAMM</name>
<dbReference type="RefSeq" id="WP_377154455.1">
    <property type="nucleotide sequence ID" value="NZ_JBHSAF010000015.1"/>
</dbReference>
<keyword evidence="4" id="KW-1003">Cell membrane</keyword>
<evidence type="ECO:0000256" key="9">
    <source>
        <dbReference type="SAM" id="Phobius"/>
    </source>
</evidence>
<evidence type="ECO:0000256" key="3">
    <source>
        <dbReference type="ARBA" id="ARBA00018831"/>
    </source>
</evidence>
<dbReference type="NCBIfam" id="NF002493">
    <property type="entry name" value="PRK01816.1"/>
    <property type="match status" value="1"/>
</dbReference>
<dbReference type="InterPro" id="IPR007334">
    <property type="entry name" value="UPF0208"/>
</dbReference>
<keyword evidence="5" id="KW-0997">Cell inner membrane</keyword>
<keyword evidence="8 9" id="KW-0472">Membrane</keyword>
<comment type="subcellular location">
    <subcellularLocation>
        <location evidence="1">Cell inner membrane</location>
        <topology evidence="1">Multi-pass membrane protein</topology>
    </subcellularLocation>
</comment>
<organism evidence="10 11">
    <name type="scientific">Pseudaeromonas sharmana</name>
    <dbReference type="NCBI Taxonomy" id="328412"/>
    <lineage>
        <taxon>Bacteria</taxon>
        <taxon>Pseudomonadati</taxon>
        <taxon>Pseudomonadota</taxon>
        <taxon>Gammaproteobacteria</taxon>
        <taxon>Aeromonadales</taxon>
        <taxon>Aeromonadaceae</taxon>
        <taxon>Pseudaeromonas</taxon>
    </lineage>
</organism>
<reference evidence="11" key="1">
    <citation type="journal article" date="2019" name="Int. J. Syst. Evol. Microbiol.">
        <title>The Global Catalogue of Microorganisms (GCM) 10K type strain sequencing project: providing services to taxonomists for standard genome sequencing and annotation.</title>
        <authorList>
            <consortium name="The Broad Institute Genomics Platform"/>
            <consortium name="The Broad Institute Genome Sequencing Center for Infectious Disease"/>
            <person name="Wu L."/>
            <person name="Ma J."/>
        </authorList>
    </citation>
    <scope>NUCLEOTIDE SEQUENCE [LARGE SCALE GENOMIC DNA]</scope>
    <source>
        <strain evidence="11">CCUG 54939</strain>
    </source>
</reference>
<evidence type="ECO:0000256" key="5">
    <source>
        <dbReference type="ARBA" id="ARBA00022519"/>
    </source>
</evidence>
<feature type="transmembrane region" description="Helical" evidence="9">
    <location>
        <begin position="63"/>
        <end position="85"/>
    </location>
</feature>
<comment type="similarity">
    <text evidence="2">Belongs to the UPF0208 family.</text>
</comment>
<keyword evidence="11" id="KW-1185">Reference proteome</keyword>
<evidence type="ECO:0000256" key="8">
    <source>
        <dbReference type="ARBA" id="ARBA00023136"/>
    </source>
</evidence>
<feature type="transmembrane region" description="Helical" evidence="9">
    <location>
        <begin position="39"/>
        <end position="57"/>
    </location>
</feature>
<protein>
    <recommendedName>
        <fullName evidence="3">UPF0208 membrane protein YfbV</fullName>
    </recommendedName>
</protein>
<evidence type="ECO:0000256" key="4">
    <source>
        <dbReference type="ARBA" id="ARBA00022475"/>
    </source>
</evidence>
<keyword evidence="7 9" id="KW-1133">Transmembrane helix</keyword>
<evidence type="ECO:0000256" key="1">
    <source>
        <dbReference type="ARBA" id="ARBA00004429"/>
    </source>
</evidence>
<evidence type="ECO:0000256" key="7">
    <source>
        <dbReference type="ARBA" id="ARBA00022989"/>
    </source>
</evidence>
<evidence type="ECO:0000313" key="10">
    <source>
        <dbReference type="EMBL" id="MFC3914930.1"/>
    </source>
</evidence>
<dbReference type="EMBL" id="JBHSAF010000015">
    <property type="protein sequence ID" value="MFC3914930.1"/>
    <property type="molecule type" value="Genomic_DNA"/>
</dbReference>
<dbReference type="Pfam" id="PF04217">
    <property type="entry name" value="DUF412"/>
    <property type="match status" value="1"/>
</dbReference>
<accession>A0ABV8CSD2</accession>